<dbReference type="SUPFAM" id="SSF47203">
    <property type="entry name" value="Acyl-CoA dehydrogenase C-terminal domain-like"/>
    <property type="match status" value="1"/>
</dbReference>
<sequence>MAETILIAEATSAGADTAALAGIFEPLFARIAAGAIERELDRRLPFEEIRGLLAAGFGRLRVPREHGGFGASHQQFFSLLADLGAADSNIVQALRGHIGFVEFTRTHPNEEFRRSWFARIAAGALVGNAESERTGVFSEQSTQVAERDGQLLLNGTKYYSTGSIFADWILVGAAHREGDQNIAVTVLVATSHPRVDTVDDWDGFGQRLTGSGTTVFTDVPVDPGSLTPRDAASPHGSVLHATYQLVHLAALAGIATAALREVTEFVRGRSRNLFNPAVPARRDPVALQVLGECFGTVASVRSTVLGAAASIDAASAALDEGIEAHDLLAAADAHVFGVQGTVIDAVLGCTGRLFEVGGASATASGRALDRHWRNARTVSSHNPATYRQQAVGDYLVNGTAPGELFERLLAAVPAAEYQSHPVASEA</sequence>
<accession>A0A5B0EAK4</accession>
<reference evidence="4 5" key="1">
    <citation type="submission" date="2019-07" db="EMBL/GenBank/DDBJ databases">
        <title>Analysis of the biochemical properties, biological activity and biotechnological potential of siderophores and biosurfactants produced by Antarctic psychrotolerant bacteria.</title>
        <authorList>
            <person name="Styczynski M."/>
            <person name="Krucon T."/>
            <person name="Decewicz P."/>
            <person name="Dziewit L."/>
        </authorList>
    </citation>
    <scope>NUCLEOTIDE SEQUENCE [LARGE SCALE GENOMIC DNA]</scope>
    <source>
        <strain evidence="4 5">ANT_H27</strain>
    </source>
</reference>
<dbReference type="GO" id="GO:0008470">
    <property type="term" value="F:3-methylbutanoyl-CoA dehydrogenase activity"/>
    <property type="evidence" value="ECO:0007669"/>
    <property type="project" value="TreeGrafter"/>
</dbReference>
<dbReference type="OrthoDB" id="571684at2"/>
<dbReference type="RefSeq" id="WP_149619905.1">
    <property type="nucleotide sequence ID" value="NZ_VOBL01000012.1"/>
</dbReference>
<dbReference type="SUPFAM" id="SSF56645">
    <property type="entry name" value="Acyl-CoA dehydrogenase NM domain-like"/>
    <property type="match status" value="1"/>
</dbReference>
<dbReference type="Gene3D" id="1.20.140.10">
    <property type="entry name" value="Butyryl-CoA Dehydrogenase, subunit A, domain 3"/>
    <property type="match status" value="1"/>
</dbReference>
<dbReference type="AlphaFoldDB" id="A0A5B0EAK4"/>
<dbReference type="Pfam" id="PF08028">
    <property type="entry name" value="Acyl-CoA_dh_2"/>
    <property type="match status" value="1"/>
</dbReference>
<dbReference type="InterPro" id="IPR046373">
    <property type="entry name" value="Acyl-CoA_Oxase/DH_mid-dom_sf"/>
</dbReference>
<protein>
    <submittedName>
        <fullName evidence="4">Acyl-CoA dehydrogenase</fullName>
    </submittedName>
</protein>
<feature type="domain" description="Acyl-CoA dehydrogenase C-terminal" evidence="3">
    <location>
        <begin position="246"/>
        <end position="382"/>
    </location>
</feature>
<dbReference type="EMBL" id="VOBL01000012">
    <property type="protein sequence ID" value="KAA0976057.1"/>
    <property type="molecule type" value="Genomic_DNA"/>
</dbReference>
<feature type="domain" description="Acyl-CoA dehydrogenase/oxidase N-terminal" evidence="2">
    <location>
        <begin position="31"/>
        <end position="123"/>
    </location>
</feature>
<dbReference type="PANTHER" id="PTHR43884:SF12">
    <property type="entry name" value="ISOVALERYL-COA DEHYDROGENASE, MITOCHONDRIAL-RELATED"/>
    <property type="match status" value="1"/>
</dbReference>
<dbReference type="Pfam" id="PF02771">
    <property type="entry name" value="Acyl-CoA_dh_N"/>
    <property type="match status" value="1"/>
</dbReference>
<dbReference type="InterPro" id="IPR013107">
    <property type="entry name" value="Acyl-CoA_DH_C"/>
</dbReference>
<dbReference type="PIRSF" id="PIRSF016578">
    <property type="entry name" value="HsaA"/>
    <property type="match status" value="1"/>
</dbReference>
<dbReference type="InterPro" id="IPR036250">
    <property type="entry name" value="AcylCo_DH-like_C"/>
</dbReference>
<dbReference type="GO" id="GO:0006552">
    <property type="term" value="P:L-leucine catabolic process"/>
    <property type="evidence" value="ECO:0007669"/>
    <property type="project" value="TreeGrafter"/>
</dbReference>
<dbReference type="InterPro" id="IPR009100">
    <property type="entry name" value="AcylCoA_DH/oxidase_NM_dom_sf"/>
</dbReference>
<dbReference type="Gene3D" id="2.40.110.10">
    <property type="entry name" value="Butyryl-CoA Dehydrogenase, subunit A, domain 2"/>
    <property type="match status" value="1"/>
</dbReference>
<evidence type="ECO:0000256" key="1">
    <source>
        <dbReference type="ARBA" id="ARBA00023002"/>
    </source>
</evidence>
<gene>
    <name evidence="4" type="ORF">FQ154_12160</name>
</gene>
<dbReference type="InterPro" id="IPR037069">
    <property type="entry name" value="AcylCoA_DH/ox_N_sf"/>
</dbReference>
<dbReference type="InterPro" id="IPR013786">
    <property type="entry name" value="AcylCoA_DH/ox_N"/>
</dbReference>
<name>A0A5B0EAK4_9MICC</name>
<comment type="caution">
    <text evidence="4">The sequence shown here is derived from an EMBL/GenBank/DDBJ whole genome shotgun (WGS) entry which is preliminary data.</text>
</comment>
<keyword evidence="1" id="KW-0560">Oxidoreductase</keyword>
<proteinExistence type="predicted"/>
<evidence type="ECO:0000313" key="4">
    <source>
        <dbReference type="EMBL" id="KAA0976057.1"/>
    </source>
</evidence>
<dbReference type="GO" id="GO:0050660">
    <property type="term" value="F:flavin adenine dinucleotide binding"/>
    <property type="evidence" value="ECO:0007669"/>
    <property type="project" value="InterPro"/>
</dbReference>
<evidence type="ECO:0000259" key="3">
    <source>
        <dbReference type="Pfam" id="PF08028"/>
    </source>
</evidence>
<organism evidence="4 5">
    <name type="scientific">Paeniglutamicibacter gangotriensis</name>
    <dbReference type="NCBI Taxonomy" id="254787"/>
    <lineage>
        <taxon>Bacteria</taxon>
        <taxon>Bacillati</taxon>
        <taxon>Actinomycetota</taxon>
        <taxon>Actinomycetes</taxon>
        <taxon>Micrococcales</taxon>
        <taxon>Micrococcaceae</taxon>
        <taxon>Paeniglutamicibacter</taxon>
    </lineage>
</organism>
<dbReference type="PANTHER" id="PTHR43884">
    <property type="entry name" value="ACYL-COA DEHYDROGENASE"/>
    <property type="match status" value="1"/>
</dbReference>
<dbReference type="Gene3D" id="1.10.540.10">
    <property type="entry name" value="Acyl-CoA dehydrogenase/oxidase, N-terminal domain"/>
    <property type="match status" value="1"/>
</dbReference>
<dbReference type="Proteomes" id="UP000323856">
    <property type="component" value="Unassembled WGS sequence"/>
</dbReference>
<evidence type="ECO:0000313" key="5">
    <source>
        <dbReference type="Proteomes" id="UP000323856"/>
    </source>
</evidence>
<evidence type="ECO:0000259" key="2">
    <source>
        <dbReference type="Pfam" id="PF02771"/>
    </source>
</evidence>